<dbReference type="PANTHER" id="PTHR15427:SF33">
    <property type="entry name" value="COLLAGEN IV NC1 DOMAIN-CONTAINING PROTEIN"/>
    <property type="match status" value="1"/>
</dbReference>
<dbReference type="PANTHER" id="PTHR15427">
    <property type="entry name" value="EMILIN ELASTIN MICROFIBRIL INTERFACE-LOCATED PROTEIN ELASTIN MICROFIBRIL INTERFACER"/>
    <property type="match status" value="1"/>
</dbReference>
<feature type="domain" description="C1q" evidence="5">
    <location>
        <begin position="437"/>
        <end position="574"/>
    </location>
</feature>
<protein>
    <submittedName>
        <fullName evidence="6">Complement C1q-like protein 4</fullName>
    </submittedName>
</protein>
<dbReference type="InterPro" id="IPR050392">
    <property type="entry name" value="Collagen/C1q_domain"/>
</dbReference>
<keyword evidence="2" id="KW-0964">Secreted</keyword>
<dbReference type="InParanoid" id="K1RC75"/>
<feature type="domain" description="C1q" evidence="5">
    <location>
        <begin position="95"/>
        <end position="234"/>
    </location>
</feature>
<dbReference type="Gene3D" id="2.60.120.40">
    <property type="match status" value="3"/>
</dbReference>
<feature type="compositionally biased region" description="Polar residues" evidence="4">
    <location>
        <begin position="43"/>
        <end position="65"/>
    </location>
</feature>
<dbReference type="SMART" id="SM00110">
    <property type="entry name" value="C1Q"/>
    <property type="match status" value="1"/>
</dbReference>
<proteinExistence type="predicted"/>
<dbReference type="InterPro" id="IPR008983">
    <property type="entry name" value="Tumour_necrosis_fac-like_dom"/>
</dbReference>
<dbReference type="Pfam" id="PF00386">
    <property type="entry name" value="C1q"/>
    <property type="match status" value="3"/>
</dbReference>
<gene>
    <name evidence="6" type="ORF">CGI_10004625</name>
</gene>
<evidence type="ECO:0000313" key="6">
    <source>
        <dbReference type="EMBL" id="EKC38845.1"/>
    </source>
</evidence>
<evidence type="ECO:0000259" key="5">
    <source>
        <dbReference type="PROSITE" id="PS50871"/>
    </source>
</evidence>
<dbReference type="EMBL" id="JH816239">
    <property type="protein sequence ID" value="EKC38845.1"/>
    <property type="molecule type" value="Genomic_DNA"/>
</dbReference>
<accession>K1RC75</accession>
<evidence type="ECO:0000256" key="2">
    <source>
        <dbReference type="ARBA" id="ARBA00022525"/>
    </source>
</evidence>
<dbReference type="InterPro" id="IPR001073">
    <property type="entry name" value="C1q_dom"/>
</dbReference>
<dbReference type="PRINTS" id="PR00007">
    <property type="entry name" value="COMPLEMNTC1Q"/>
</dbReference>
<keyword evidence="3" id="KW-0175">Coiled coil</keyword>
<reference evidence="6" key="1">
    <citation type="journal article" date="2012" name="Nature">
        <title>The oyster genome reveals stress adaptation and complexity of shell formation.</title>
        <authorList>
            <person name="Zhang G."/>
            <person name="Fang X."/>
            <person name="Guo X."/>
            <person name="Li L."/>
            <person name="Luo R."/>
            <person name="Xu F."/>
            <person name="Yang P."/>
            <person name="Zhang L."/>
            <person name="Wang X."/>
            <person name="Qi H."/>
            <person name="Xiong Z."/>
            <person name="Que H."/>
            <person name="Xie Y."/>
            <person name="Holland P.W."/>
            <person name="Paps J."/>
            <person name="Zhu Y."/>
            <person name="Wu F."/>
            <person name="Chen Y."/>
            <person name="Wang J."/>
            <person name="Peng C."/>
            <person name="Meng J."/>
            <person name="Yang L."/>
            <person name="Liu J."/>
            <person name="Wen B."/>
            <person name="Zhang N."/>
            <person name="Huang Z."/>
            <person name="Zhu Q."/>
            <person name="Feng Y."/>
            <person name="Mount A."/>
            <person name="Hedgecock D."/>
            <person name="Xu Z."/>
            <person name="Liu Y."/>
            <person name="Domazet-Loso T."/>
            <person name="Du Y."/>
            <person name="Sun X."/>
            <person name="Zhang S."/>
            <person name="Liu B."/>
            <person name="Cheng P."/>
            <person name="Jiang X."/>
            <person name="Li J."/>
            <person name="Fan D."/>
            <person name="Wang W."/>
            <person name="Fu W."/>
            <person name="Wang T."/>
            <person name="Wang B."/>
            <person name="Zhang J."/>
            <person name="Peng Z."/>
            <person name="Li Y."/>
            <person name="Li N."/>
            <person name="Wang J."/>
            <person name="Chen M."/>
            <person name="He Y."/>
            <person name="Tan F."/>
            <person name="Song X."/>
            <person name="Zheng Q."/>
            <person name="Huang R."/>
            <person name="Yang H."/>
            <person name="Du X."/>
            <person name="Chen L."/>
            <person name="Yang M."/>
            <person name="Gaffney P.M."/>
            <person name="Wang S."/>
            <person name="Luo L."/>
            <person name="She Z."/>
            <person name="Ming Y."/>
            <person name="Huang W."/>
            <person name="Zhang S."/>
            <person name="Huang B."/>
            <person name="Zhang Y."/>
            <person name="Qu T."/>
            <person name="Ni P."/>
            <person name="Miao G."/>
            <person name="Wang J."/>
            <person name="Wang Q."/>
            <person name="Steinberg C.E."/>
            <person name="Wang H."/>
            <person name="Li N."/>
            <person name="Qian L."/>
            <person name="Zhang G."/>
            <person name="Li Y."/>
            <person name="Yang H."/>
            <person name="Liu X."/>
            <person name="Wang J."/>
            <person name="Yin Y."/>
            <person name="Wang J."/>
        </authorList>
    </citation>
    <scope>NUCLEOTIDE SEQUENCE [LARGE SCALE GENOMIC DNA]</scope>
    <source>
        <strain evidence="6">05x7-T-G4-1.051#20</strain>
    </source>
</reference>
<dbReference type="GO" id="GO:0005581">
    <property type="term" value="C:collagen trimer"/>
    <property type="evidence" value="ECO:0007669"/>
    <property type="project" value="UniProtKB-KW"/>
</dbReference>
<dbReference type="SUPFAM" id="SSF49842">
    <property type="entry name" value="TNF-like"/>
    <property type="match status" value="3"/>
</dbReference>
<evidence type="ECO:0000256" key="1">
    <source>
        <dbReference type="ARBA" id="ARBA00004613"/>
    </source>
</evidence>
<dbReference type="AlphaFoldDB" id="K1RC75"/>
<name>K1RC75_MAGGI</name>
<feature type="region of interest" description="Disordered" evidence="4">
    <location>
        <begin position="34"/>
        <end position="67"/>
    </location>
</feature>
<organism evidence="6">
    <name type="scientific">Magallana gigas</name>
    <name type="common">Pacific oyster</name>
    <name type="synonym">Crassostrea gigas</name>
    <dbReference type="NCBI Taxonomy" id="29159"/>
    <lineage>
        <taxon>Eukaryota</taxon>
        <taxon>Metazoa</taxon>
        <taxon>Spiralia</taxon>
        <taxon>Lophotrochozoa</taxon>
        <taxon>Mollusca</taxon>
        <taxon>Bivalvia</taxon>
        <taxon>Autobranchia</taxon>
        <taxon>Pteriomorphia</taxon>
        <taxon>Ostreida</taxon>
        <taxon>Ostreoidea</taxon>
        <taxon>Ostreidae</taxon>
        <taxon>Magallana</taxon>
    </lineage>
</organism>
<comment type="subcellular location">
    <subcellularLocation>
        <location evidence="1">Secreted</location>
    </subcellularLocation>
</comment>
<sequence length="574" mass="63106">MYDIVTEITLENVDLKTRLKAVEDLVIDGKHCGNRQREPLRESGNSNAAQLTFPHRTNSSNNQRNKIIDERKITESDIKNNISLERKRIVPPTSTPSGVIAFHAYISKDSSGPLGAHHILQFDVVPLNRGNGYNVFDGIFIVPATGTYIFTWSIMSDAHGSVDTQLMKNADIIGTRCADSTTSTVWDFATGTVVTDVNQGDHVYVRLGLDSVASFTPKGVIAFHAYLSQDSPGPLPMHHIIQFDMVPVNKGYGYHAFDGIFDVPSSGTYVFTWSIMSDAKDVVSTELMRNTDVLGSRMAGSVFSTEWDFATGTVVTDKISKMEDENNYFEASLTELYAENEQLKGMMNNLQDENRTQKKINSQLKLEITHIKKSSLLQTDISKTVVETDGLLTDDYKSVKTNETNSSTSGIQQRGTSVNNSASTSYKRLLSTDTQPVVTNGVAFFAYLSKSEPNAGAHQTFVFDVDHTNIGGHYSHHTGVFSCPSHGVYVFSWSIYCYRGGYVYSELVVNSSPVSGKFAGAGSVTNILSSTDLAIVELNAGDEVYIRTPPNHAASGQVVSDLPYRSTFSGWKLF</sequence>
<dbReference type="HOGENOM" id="CLU_475103_0_0_1"/>
<feature type="coiled-coil region" evidence="3">
    <location>
        <begin position="333"/>
        <end position="367"/>
    </location>
</feature>
<dbReference type="PROSITE" id="PS50871">
    <property type="entry name" value="C1Q"/>
    <property type="match status" value="2"/>
</dbReference>
<evidence type="ECO:0000256" key="3">
    <source>
        <dbReference type="SAM" id="Coils"/>
    </source>
</evidence>
<evidence type="ECO:0000256" key="4">
    <source>
        <dbReference type="SAM" id="MobiDB-lite"/>
    </source>
</evidence>